<comment type="subcellular location">
    <subcellularLocation>
        <location evidence="10">Cytoplasm</location>
    </subcellularLocation>
</comment>
<dbReference type="Pfam" id="PF04055">
    <property type="entry name" value="Radical_SAM"/>
    <property type="match status" value="1"/>
</dbReference>
<comment type="function">
    <text evidence="1 10">Activation of pyruvate formate-lyase under anaerobic conditions by generation of an organic free radical, using S-adenosylmethionine and reduced flavodoxin as cosubstrates to produce 5'-deoxy-adenosine.</text>
</comment>
<evidence type="ECO:0000256" key="7">
    <source>
        <dbReference type="ARBA" id="ARBA00023002"/>
    </source>
</evidence>
<reference evidence="12 14" key="1">
    <citation type="submission" date="2023-09" db="EMBL/GenBank/DDBJ databases">
        <title>Demequina sp. a novel bacteria isolated from Capsicum annuum.</title>
        <authorList>
            <person name="Humaira Z."/>
            <person name="Lee J."/>
            <person name="Cho D."/>
        </authorList>
    </citation>
    <scope>NUCLEOTIDE SEQUENCE [LARGE SCALE GENOMIC DNA]</scope>
    <source>
        <strain evidence="12 14">OYTSA14</strain>
        <strain evidence="13">PMTSA13</strain>
    </source>
</reference>
<evidence type="ECO:0000313" key="14">
    <source>
        <dbReference type="Proteomes" id="UP001304125"/>
    </source>
</evidence>
<protein>
    <recommendedName>
        <fullName evidence="3 10">Pyruvate formate-lyase-activating enzyme</fullName>
        <ecNumber evidence="10">1.97.1.4</ecNumber>
    </recommendedName>
</protein>
<comment type="similarity">
    <text evidence="2 10">Belongs to the organic radical-activating enzymes family.</text>
</comment>
<dbReference type="GO" id="GO:0051539">
    <property type="term" value="F:4 iron, 4 sulfur cluster binding"/>
    <property type="evidence" value="ECO:0007669"/>
    <property type="project" value="UniProtKB-UniRule"/>
</dbReference>
<dbReference type="EMBL" id="CP134879">
    <property type="protein sequence ID" value="WNM25188.1"/>
    <property type="molecule type" value="Genomic_DNA"/>
</dbReference>
<keyword evidence="4 10" id="KW-0004">4Fe-4S</keyword>
<dbReference type="PROSITE" id="PS01087">
    <property type="entry name" value="RADICAL_ACTIVATING"/>
    <property type="match status" value="1"/>
</dbReference>
<evidence type="ECO:0000256" key="10">
    <source>
        <dbReference type="RuleBase" id="RU362053"/>
    </source>
</evidence>
<dbReference type="InterPro" id="IPR034457">
    <property type="entry name" value="Organic_radical-activating"/>
</dbReference>
<accession>A0AA96FC39</accession>
<evidence type="ECO:0000313" key="13">
    <source>
        <dbReference type="EMBL" id="WNM28101.1"/>
    </source>
</evidence>
<comment type="catalytic activity">
    <reaction evidence="10">
        <text>glycyl-[formate C-acetyltransferase] + reduced [flavodoxin] + S-adenosyl-L-methionine = glycin-2-yl radical-[formate C-acetyltransferase] + semiquinone [flavodoxin] + 5'-deoxyadenosine + L-methionine + H(+)</text>
        <dbReference type="Rhea" id="RHEA:19225"/>
        <dbReference type="Rhea" id="RHEA-COMP:10622"/>
        <dbReference type="Rhea" id="RHEA-COMP:12190"/>
        <dbReference type="Rhea" id="RHEA-COMP:12191"/>
        <dbReference type="Rhea" id="RHEA-COMP:14480"/>
        <dbReference type="ChEBI" id="CHEBI:15378"/>
        <dbReference type="ChEBI" id="CHEBI:17319"/>
        <dbReference type="ChEBI" id="CHEBI:29947"/>
        <dbReference type="ChEBI" id="CHEBI:32722"/>
        <dbReference type="ChEBI" id="CHEBI:57618"/>
        <dbReference type="ChEBI" id="CHEBI:57844"/>
        <dbReference type="ChEBI" id="CHEBI:59789"/>
        <dbReference type="ChEBI" id="CHEBI:140311"/>
        <dbReference type="EC" id="1.97.1.4"/>
    </reaction>
</comment>
<evidence type="ECO:0000256" key="1">
    <source>
        <dbReference type="ARBA" id="ARBA00003141"/>
    </source>
</evidence>
<evidence type="ECO:0000256" key="2">
    <source>
        <dbReference type="ARBA" id="ARBA00009777"/>
    </source>
</evidence>
<dbReference type="RefSeq" id="WP_313499950.1">
    <property type="nucleotide sequence ID" value="NZ_CP134879.1"/>
</dbReference>
<keyword evidence="5 10" id="KW-0949">S-adenosyl-L-methionine</keyword>
<name>A0AA96F7F6_9MICO</name>
<evidence type="ECO:0000256" key="6">
    <source>
        <dbReference type="ARBA" id="ARBA00022723"/>
    </source>
</evidence>
<dbReference type="InterPro" id="IPR001989">
    <property type="entry name" value="Radical_activat_CS"/>
</dbReference>
<gene>
    <name evidence="12" type="primary">pflA</name>
    <name evidence="12" type="ORF">RN606_03300</name>
    <name evidence="13" type="ORF">RN607_03605</name>
</gene>
<keyword evidence="7 10" id="KW-0560">Oxidoreductase</keyword>
<dbReference type="EMBL" id="CP134880">
    <property type="protein sequence ID" value="WNM28101.1"/>
    <property type="molecule type" value="Genomic_DNA"/>
</dbReference>
<dbReference type="NCBIfam" id="TIGR02493">
    <property type="entry name" value="PFLA"/>
    <property type="match status" value="1"/>
</dbReference>
<dbReference type="Proteomes" id="UP001304125">
    <property type="component" value="Chromosome"/>
</dbReference>
<dbReference type="PANTHER" id="PTHR30352">
    <property type="entry name" value="PYRUVATE FORMATE-LYASE-ACTIVATING ENZYME"/>
    <property type="match status" value="1"/>
</dbReference>
<dbReference type="InterPro" id="IPR058240">
    <property type="entry name" value="rSAM_sf"/>
</dbReference>
<dbReference type="KEGG" id="dcp:RN607_03605"/>
<evidence type="ECO:0000256" key="3">
    <source>
        <dbReference type="ARBA" id="ARBA00021356"/>
    </source>
</evidence>
<keyword evidence="14" id="KW-1185">Reference proteome</keyword>
<organism evidence="12 14">
    <name type="scientific">Demequina capsici</name>
    <dbReference type="NCBI Taxonomy" id="3075620"/>
    <lineage>
        <taxon>Bacteria</taxon>
        <taxon>Bacillati</taxon>
        <taxon>Actinomycetota</taxon>
        <taxon>Actinomycetes</taxon>
        <taxon>Micrococcales</taxon>
        <taxon>Demequinaceae</taxon>
        <taxon>Demequina</taxon>
    </lineage>
</organism>
<evidence type="ECO:0000256" key="9">
    <source>
        <dbReference type="ARBA" id="ARBA00023014"/>
    </source>
</evidence>
<keyword evidence="9 10" id="KW-0411">Iron-sulfur</keyword>
<dbReference type="InterPro" id="IPR013785">
    <property type="entry name" value="Aldolase_TIM"/>
</dbReference>
<keyword evidence="8 10" id="KW-0408">Iron</keyword>
<dbReference type="InterPro" id="IPR007197">
    <property type="entry name" value="rSAM"/>
</dbReference>
<evidence type="ECO:0000256" key="4">
    <source>
        <dbReference type="ARBA" id="ARBA00022485"/>
    </source>
</evidence>
<dbReference type="PANTHER" id="PTHR30352:SF5">
    <property type="entry name" value="PYRUVATE FORMATE-LYASE 1-ACTIVATING ENZYME"/>
    <property type="match status" value="1"/>
</dbReference>
<accession>A0AA96F7F6</accession>
<comment type="cofactor">
    <cofactor evidence="10">
        <name>[4Fe-4S] cluster</name>
        <dbReference type="ChEBI" id="CHEBI:49883"/>
    </cofactor>
    <text evidence="10">Binds 1 [4Fe-4S] cluster. The cluster is coordinated with 3 cysteines and an exchangeable S-adenosyl-L-methionine.</text>
</comment>
<dbReference type="GO" id="GO:0005737">
    <property type="term" value="C:cytoplasm"/>
    <property type="evidence" value="ECO:0007669"/>
    <property type="project" value="UniProtKB-SubCell"/>
</dbReference>
<evidence type="ECO:0000313" key="12">
    <source>
        <dbReference type="EMBL" id="WNM25188.1"/>
    </source>
</evidence>
<dbReference type="Proteomes" id="UP001303408">
    <property type="component" value="Chromosome"/>
</dbReference>
<feature type="domain" description="Radical SAM core" evidence="11">
    <location>
        <begin position="46"/>
        <end position="268"/>
    </location>
</feature>
<keyword evidence="6 10" id="KW-0479">Metal-binding</keyword>
<keyword evidence="12" id="KW-0670">Pyruvate</keyword>
<dbReference type="InterPro" id="IPR012838">
    <property type="entry name" value="PFL1_activating"/>
</dbReference>
<dbReference type="CDD" id="cd01335">
    <property type="entry name" value="Radical_SAM"/>
    <property type="match status" value="1"/>
</dbReference>
<dbReference type="PIRSF" id="PIRSF000371">
    <property type="entry name" value="PFL_act_enz"/>
    <property type="match status" value="1"/>
</dbReference>
<dbReference type="EC" id="1.97.1.4" evidence="10"/>
<sequence length="273" mass="30523">MPDEPVPVQLLLSPPMEIADKELEESEKLASPVTGSVHSWDLVTGADGPGTRMTLFLAGCGMRCQYCQNPDTWRMKDGVRHSVDEVMERVTRYATVMKVTGGGLTISGGEPLLQSKFVMSIFRRCKDLDIHTALDTAGLLGSRLTDDDLNYVDLVLLDIKSGLPETYQRVTGRPLQPTLDFARRLDALDKKVWIRFVLVPNLTDAVENVDAVADFVATLGNVERLEVLPFHQLGREKWELSGEPYLLEDTKPPTKELIERVKQQFAKRGINVM</sequence>
<dbReference type="SFLD" id="SFLDS00029">
    <property type="entry name" value="Radical_SAM"/>
    <property type="match status" value="1"/>
</dbReference>
<evidence type="ECO:0000256" key="8">
    <source>
        <dbReference type="ARBA" id="ARBA00023004"/>
    </source>
</evidence>
<evidence type="ECO:0000256" key="5">
    <source>
        <dbReference type="ARBA" id="ARBA00022691"/>
    </source>
</evidence>
<dbReference type="InterPro" id="IPR012839">
    <property type="entry name" value="Organic_radical_activase"/>
</dbReference>
<keyword evidence="10" id="KW-0963">Cytoplasm</keyword>
<dbReference type="GO" id="GO:0043365">
    <property type="term" value="F:[formate-C-acetyltransferase]-activating enzyme activity"/>
    <property type="evidence" value="ECO:0007669"/>
    <property type="project" value="UniProtKB-UniRule"/>
</dbReference>
<dbReference type="Gene3D" id="3.20.20.70">
    <property type="entry name" value="Aldolase class I"/>
    <property type="match status" value="1"/>
</dbReference>
<evidence type="ECO:0000259" key="11">
    <source>
        <dbReference type="PROSITE" id="PS51918"/>
    </source>
</evidence>
<dbReference type="SFLD" id="SFLDG01066">
    <property type="entry name" value="organic_radical-activating_enz"/>
    <property type="match status" value="1"/>
</dbReference>
<proteinExistence type="inferred from homology"/>
<dbReference type="GO" id="GO:0046872">
    <property type="term" value="F:metal ion binding"/>
    <property type="evidence" value="ECO:0007669"/>
    <property type="project" value="UniProtKB-UniRule"/>
</dbReference>
<dbReference type="SUPFAM" id="SSF102114">
    <property type="entry name" value="Radical SAM enzymes"/>
    <property type="match status" value="1"/>
</dbReference>
<dbReference type="PROSITE" id="PS51918">
    <property type="entry name" value="RADICAL_SAM"/>
    <property type="match status" value="1"/>
</dbReference>
<dbReference type="AlphaFoldDB" id="A0AA96F7F6"/>